<feature type="domain" description="Casparian strip membrane protein" evidence="10">
    <location>
        <begin position="185"/>
        <end position="315"/>
    </location>
</feature>
<proteinExistence type="inferred from homology"/>
<accession>A0AAN9PCN0</accession>
<evidence type="ECO:0000256" key="7">
    <source>
        <dbReference type="ARBA" id="ARBA00023136"/>
    </source>
</evidence>
<keyword evidence="4 8" id="KW-1003">Cell membrane</keyword>
<gene>
    <name evidence="11" type="ORF">RJT34_16164</name>
</gene>
<evidence type="ECO:0000259" key="10">
    <source>
        <dbReference type="Pfam" id="PF04535"/>
    </source>
</evidence>
<protein>
    <recommendedName>
        <fullName evidence="8">CASP-like protein</fullName>
    </recommendedName>
</protein>
<organism evidence="11 12">
    <name type="scientific">Clitoria ternatea</name>
    <name type="common">Butterfly pea</name>
    <dbReference type="NCBI Taxonomy" id="43366"/>
    <lineage>
        <taxon>Eukaryota</taxon>
        <taxon>Viridiplantae</taxon>
        <taxon>Streptophyta</taxon>
        <taxon>Embryophyta</taxon>
        <taxon>Tracheophyta</taxon>
        <taxon>Spermatophyta</taxon>
        <taxon>Magnoliopsida</taxon>
        <taxon>eudicotyledons</taxon>
        <taxon>Gunneridae</taxon>
        <taxon>Pentapetalae</taxon>
        <taxon>rosids</taxon>
        <taxon>fabids</taxon>
        <taxon>Fabales</taxon>
        <taxon>Fabaceae</taxon>
        <taxon>Papilionoideae</taxon>
        <taxon>50 kb inversion clade</taxon>
        <taxon>NPAAA clade</taxon>
        <taxon>indigoferoid/millettioid clade</taxon>
        <taxon>Phaseoleae</taxon>
        <taxon>Clitoria</taxon>
    </lineage>
</organism>
<keyword evidence="5 8" id="KW-0812">Transmembrane</keyword>
<evidence type="ECO:0000256" key="4">
    <source>
        <dbReference type="ARBA" id="ARBA00022475"/>
    </source>
</evidence>
<dbReference type="PANTHER" id="PTHR33573:SF38">
    <property type="entry name" value="CASP-LIKE PROTEIN 4A1"/>
    <property type="match status" value="1"/>
</dbReference>
<dbReference type="InterPro" id="IPR006702">
    <property type="entry name" value="CASP_dom"/>
</dbReference>
<feature type="transmembrane region" description="Helical" evidence="8">
    <location>
        <begin position="227"/>
        <end position="251"/>
    </location>
</feature>
<evidence type="ECO:0000256" key="1">
    <source>
        <dbReference type="ARBA" id="ARBA00004651"/>
    </source>
</evidence>
<evidence type="ECO:0000256" key="8">
    <source>
        <dbReference type="RuleBase" id="RU361233"/>
    </source>
</evidence>
<keyword evidence="7 8" id="KW-0472">Membrane</keyword>
<evidence type="ECO:0000256" key="3">
    <source>
        <dbReference type="ARBA" id="ARBA00011489"/>
    </source>
</evidence>
<name>A0AAN9PCN0_CLITE</name>
<evidence type="ECO:0000256" key="6">
    <source>
        <dbReference type="ARBA" id="ARBA00022989"/>
    </source>
</evidence>
<comment type="subcellular location">
    <subcellularLocation>
        <location evidence="1 8">Cell membrane</location>
        <topology evidence="1 8">Multi-pass membrane protein</topology>
    </subcellularLocation>
</comment>
<feature type="transmembrane region" description="Helical" evidence="8">
    <location>
        <begin position="187"/>
        <end position="207"/>
    </location>
</feature>
<dbReference type="Pfam" id="PF04535">
    <property type="entry name" value="CASP_dom"/>
    <property type="match status" value="1"/>
</dbReference>
<comment type="caution">
    <text evidence="11">The sequence shown here is derived from an EMBL/GenBank/DDBJ whole genome shotgun (WGS) entry which is preliminary data.</text>
</comment>
<sequence>MMMHPNSIWKKNCSQVKHPANESEKSLADMKQKESREKECPMENDSEQNKKEDKNPHDVVSDPSPSIASRSPSLRTRKSPSPPLHSLSDSPISDRHSSPPPQNPSPDSSISDGHCSITDQRSPPPVVTAHRFQVEPKVVTKVDPGAEEGFVGFKDAEPTTGNTGNRRLRPDITGLVRSKKIATWSKLLLGLRITAFVFCLISFSVLAADRKQGWALDSFYVYKEFRYSLAVNVIGFVYSGLQICDLVMYLNTQRHMVEHQLRGYITFALDQILTYLLMSASSSAATRAYDWESNWGEDKFPYMANASVALSFVAFGAFALASLVSGSIIVRFR</sequence>
<feature type="compositionally biased region" description="Basic and acidic residues" evidence="9">
    <location>
        <begin position="19"/>
        <end position="60"/>
    </location>
</feature>
<reference evidence="11 12" key="1">
    <citation type="submission" date="2024-01" db="EMBL/GenBank/DDBJ databases">
        <title>The genomes of 5 underutilized Papilionoideae crops provide insights into root nodulation and disease resistance.</title>
        <authorList>
            <person name="Yuan L."/>
        </authorList>
    </citation>
    <scope>NUCLEOTIDE SEQUENCE [LARGE SCALE GENOMIC DNA]</scope>
    <source>
        <strain evidence="11">LY-2023</strain>
        <tissue evidence="11">Leaf</tissue>
    </source>
</reference>
<evidence type="ECO:0000256" key="5">
    <source>
        <dbReference type="ARBA" id="ARBA00022692"/>
    </source>
</evidence>
<evidence type="ECO:0000313" key="11">
    <source>
        <dbReference type="EMBL" id="KAK7293301.1"/>
    </source>
</evidence>
<dbReference type="GO" id="GO:0005886">
    <property type="term" value="C:plasma membrane"/>
    <property type="evidence" value="ECO:0007669"/>
    <property type="project" value="UniProtKB-SubCell"/>
</dbReference>
<dbReference type="EMBL" id="JAYKXN010000004">
    <property type="protein sequence ID" value="KAK7293301.1"/>
    <property type="molecule type" value="Genomic_DNA"/>
</dbReference>
<keyword evidence="6 8" id="KW-1133">Transmembrane helix</keyword>
<feature type="compositionally biased region" description="Polar residues" evidence="9">
    <location>
        <begin position="63"/>
        <end position="74"/>
    </location>
</feature>
<dbReference type="AlphaFoldDB" id="A0AAN9PCN0"/>
<dbReference type="Proteomes" id="UP001359559">
    <property type="component" value="Unassembled WGS sequence"/>
</dbReference>
<feature type="transmembrane region" description="Helical" evidence="8">
    <location>
        <begin position="309"/>
        <end position="330"/>
    </location>
</feature>
<evidence type="ECO:0000313" key="12">
    <source>
        <dbReference type="Proteomes" id="UP001359559"/>
    </source>
</evidence>
<feature type="region of interest" description="Disordered" evidence="9">
    <location>
        <begin position="1"/>
        <end position="125"/>
    </location>
</feature>
<evidence type="ECO:0000256" key="9">
    <source>
        <dbReference type="SAM" id="MobiDB-lite"/>
    </source>
</evidence>
<dbReference type="PANTHER" id="PTHR33573">
    <property type="entry name" value="CASP-LIKE PROTEIN 4A4"/>
    <property type="match status" value="1"/>
</dbReference>
<keyword evidence="12" id="KW-1185">Reference proteome</keyword>
<comment type="subunit">
    <text evidence="3 8">Homodimer and heterodimers.</text>
</comment>
<feature type="transmembrane region" description="Helical" evidence="8">
    <location>
        <begin position="272"/>
        <end position="289"/>
    </location>
</feature>
<comment type="similarity">
    <text evidence="2 8">Belongs to the Casparian strip membrane proteins (CASP) family.</text>
</comment>
<evidence type="ECO:0000256" key="2">
    <source>
        <dbReference type="ARBA" id="ARBA00007651"/>
    </source>
</evidence>